<dbReference type="PDB" id="7TR9">
    <property type="method" value="EM"/>
    <property type="resolution" value="3.90 A"/>
    <property type="chains" value="P=1-257"/>
</dbReference>
<evidence type="ECO:0000256" key="3">
    <source>
        <dbReference type="ARBA" id="ARBA00025626"/>
    </source>
</evidence>
<dbReference type="GO" id="GO:0051607">
    <property type="term" value="P:defense response to virus"/>
    <property type="evidence" value="ECO:0007669"/>
    <property type="project" value="UniProtKB-KW"/>
</dbReference>
<reference evidence="6 7" key="3">
    <citation type="submission" date="2022-02" db="PDB data bank">
        <title>Structural snapshots for an atypic type I CRISPR-Cas system.</title>
        <authorList>
            <person name="Ni D."/>
            <person name="Hu C."/>
            <person name="Nam K.H."/>
            <person name="Terns M."/>
            <person name="Stahlberg H."/>
            <person name="Ke A."/>
        </authorList>
    </citation>
    <scope>STRUCTURE BY ELECTRON MICROSCOPY (3.10 ANGSTROMS) OF 1-257</scope>
</reference>
<evidence type="ECO:0007829" key="8">
    <source>
        <dbReference type="PDB" id="7TR6"/>
    </source>
</evidence>
<comment type="function">
    <text evidence="3">CRISPR (clustered regularly interspaced short palindromic repeat) is an adaptive immune system that provides protection against mobile genetic elements (viruses, transposable elements and conjugative plasmids). CRISPR clusters contain spacers, sequences complementary to antecedent mobile elements, and target invading nucleic acids. CRISPR clusters are transcribed and processed into CRISPR RNA (crRNA).</text>
</comment>
<dbReference type="PDB" id="7TR6">
    <property type="method" value="EM"/>
    <property type="resolution" value="3.40 A"/>
    <property type="chains" value="P=1-257"/>
</dbReference>
<accession>A0A5C0XNV9</accession>
<sequence length="263" mass="29841">MDILLVCLRFPFFSVAKRSYQVRTSFLLPPPSALKGALAKGLILLKPEKYASSSLDEAALKAIKEIESKLVDIKAVSVAPLSPLIRNAFLLKRLRNLESGSNAEKSDAMRREYTFTRELLVAYIFKNLTQEEKNLYLKAAMLIDVIGDTESLATPVWASFVKPEDKKAPLAFSAPYTEIYSLLSSKIQAKGKIRMYIEKMRVSPEYSKTKGPQEEIFYLPIEERRYKRIVYYARTIYPPEVEKALTVDGEVLGIWIPKNSSES</sequence>
<evidence type="ECO:0000313" key="5">
    <source>
        <dbReference type="Proteomes" id="UP000324354"/>
    </source>
</evidence>
<dbReference type="RefSeq" id="WP_011011761.1">
    <property type="nucleotide sequence ID" value="NC_003413.1"/>
</dbReference>
<keyword evidence="6 7" id="KW-0002">3D-structure</keyword>
<dbReference type="PDB" id="7TRA">
    <property type="method" value="EM"/>
    <property type="resolution" value="3.30 A"/>
    <property type="chains" value="O=1-257"/>
</dbReference>
<dbReference type="PDB" id="7R21">
    <property type="method" value="EM"/>
    <property type="resolution" value="3.10 A"/>
    <property type="chains" value="P=1-257"/>
</dbReference>
<dbReference type="Proteomes" id="UP000324354">
    <property type="component" value="Chromosome"/>
</dbReference>
<dbReference type="InterPro" id="IPR053725">
    <property type="entry name" value="CRISPR_Cas5_sf"/>
</dbReference>
<dbReference type="Gene3D" id="3.30.70.3120">
    <property type="match status" value="1"/>
</dbReference>
<dbReference type="EMDB" id="EMD-26083"/>
<dbReference type="OrthoDB" id="99508at2157"/>
<dbReference type="NCBIfam" id="TIGR01874">
    <property type="entry name" value="cas_cas5a"/>
    <property type="match status" value="1"/>
</dbReference>
<reference evidence="4 5" key="1">
    <citation type="submission" date="2017-08" db="EMBL/GenBank/DDBJ databases">
        <title>Resequencing and Reannotation of the genome of Pyrococcus furiosus type strain DSM3638.</title>
        <authorList>
            <person name="Reichelt R.M."/>
            <person name="Bunk B."/>
        </authorList>
    </citation>
    <scope>NUCLEOTIDE SEQUENCE [LARGE SCALE GENOMIC DNA]</scope>
    <source>
        <strain evidence="4 5">DSM 3638</strain>
    </source>
</reference>
<dbReference type="EMDB" id="EMD-26082"/>
<evidence type="ECO:0007829" key="6">
    <source>
        <dbReference type="PDB" id="7R21"/>
    </source>
</evidence>
<dbReference type="EMDB" id="EMD-14244"/>
<dbReference type="InterPro" id="IPR010153">
    <property type="entry name" value="CRISPR-assoc_prot_Cas5a-typ"/>
</dbReference>
<gene>
    <name evidence="4" type="primary">cas5a</name>
    <name evidence="4" type="ORF">PFDSM3638_03200</name>
</gene>
<dbReference type="InterPro" id="IPR013422">
    <property type="entry name" value="CRISPR-assoc_prot_Cas5_N"/>
</dbReference>
<keyword evidence="2" id="KW-0051">Antiviral defense</keyword>
<proteinExistence type="evidence at protein level"/>
<dbReference type="EMDB" id="EMD-14245"/>
<dbReference type="GeneID" id="41712443"/>
<dbReference type="PDB" id="7TR8">
    <property type="method" value="EM"/>
    <property type="resolution" value="3.60 A"/>
    <property type="chains" value="P=1-257"/>
</dbReference>
<dbReference type="AlphaFoldDB" id="A0A5C0XNV9"/>
<dbReference type="EMBL" id="CP023154">
    <property type="protein sequence ID" value="QEK78342.1"/>
    <property type="molecule type" value="Genomic_DNA"/>
</dbReference>
<evidence type="ECO:0007829" key="9">
    <source>
        <dbReference type="PDB" id="7TR8"/>
    </source>
</evidence>
<evidence type="ECO:0007829" key="7">
    <source>
        <dbReference type="PDB" id="7R2K"/>
    </source>
</evidence>
<dbReference type="SMR" id="A0A5C0XNV9"/>
<dbReference type="CDD" id="cd09649">
    <property type="entry name" value="Cas5_I-A"/>
    <property type="match status" value="1"/>
</dbReference>
<dbReference type="EMDB" id="EMD-26081"/>
<comment type="similarity">
    <text evidence="1">Belongs to the CRISPR-associated protein Cas5 family. Subtype I-A/Apern subfamily.</text>
</comment>
<organism evidence="4 5">
    <name type="scientific">Pyrococcus furiosus (strain ATCC 43587 / DSM 3638 / JCM 8422 / Vc1)</name>
    <dbReference type="NCBI Taxonomy" id="186497"/>
    <lineage>
        <taxon>Archaea</taxon>
        <taxon>Methanobacteriati</taxon>
        <taxon>Methanobacteriota</taxon>
        <taxon>Thermococci</taxon>
        <taxon>Thermococcales</taxon>
        <taxon>Thermococcaceae</taxon>
        <taxon>Pyrococcus</taxon>
    </lineage>
</organism>
<dbReference type="NCBIfam" id="TIGR02593">
    <property type="entry name" value="CRISPR_cas5"/>
    <property type="match status" value="1"/>
</dbReference>
<dbReference type="GeneID" id="13302449"/>
<evidence type="ECO:0000256" key="1">
    <source>
        <dbReference type="ARBA" id="ARBA00010891"/>
    </source>
</evidence>
<name>A0A5C0XNV9_PYRFU</name>
<reference evidence="8 9" key="2">
    <citation type="journal article" date="2022" name="Mol. Cell">
        <title>Allosteric control of type I-A CRISPR-Cas3 complexes and establishment as effective nucleic acid detection and human genome editing tools.</title>
        <authorList>
            <person name="Hu C."/>
            <person name="Ni D."/>
            <person name="Nam K.H."/>
            <person name="Majumdar S."/>
            <person name="McLean J."/>
            <person name="Stahlberg H."/>
            <person name="Terns M.P."/>
            <person name="Ke A."/>
        </authorList>
    </citation>
    <scope>STRUCTURE BY ELECTRON MICROSCOPY (3.30 ANGSTROMS) OF 1-257</scope>
</reference>
<evidence type="ECO:0000256" key="2">
    <source>
        <dbReference type="ARBA" id="ARBA00023118"/>
    </source>
</evidence>
<dbReference type="EMDB" id="EMD-26084"/>
<evidence type="ECO:0000313" key="4">
    <source>
        <dbReference type="EMBL" id="QEK78342.1"/>
    </source>
</evidence>
<dbReference type="PDB" id="7R2K">
    <property type="method" value="EM"/>
    <property type="resolution" value="3.30 A"/>
    <property type="chains" value="S=1-257"/>
</dbReference>
<protein>
    <submittedName>
        <fullName evidence="4">Type I-A CRISPR-associated protein Cas5</fullName>
    </submittedName>
</protein>